<organism evidence="1 2">
    <name type="scientific">Nephila pilipes</name>
    <name type="common">Giant wood spider</name>
    <name type="synonym">Nephila maculata</name>
    <dbReference type="NCBI Taxonomy" id="299642"/>
    <lineage>
        <taxon>Eukaryota</taxon>
        <taxon>Metazoa</taxon>
        <taxon>Ecdysozoa</taxon>
        <taxon>Arthropoda</taxon>
        <taxon>Chelicerata</taxon>
        <taxon>Arachnida</taxon>
        <taxon>Araneae</taxon>
        <taxon>Araneomorphae</taxon>
        <taxon>Entelegynae</taxon>
        <taxon>Araneoidea</taxon>
        <taxon>Nephilidae</taxon>
        <taxon>Nephila</taxon>
    </lineage>
</organism>
<keyword evidence="2" id="KW-1185">Reference proteome</keyword>
<reference evidence="1" key="1">
    <citation type="submission" date="2020-08" db="EMBL/GenBank/DDBJ databases">
        <title>Multicomponent nature underlies the extraordinary mechanical properties of spider dragline silk.</title>
        <authorList>
            <person name="Kono N."/>
            <person name="Nakamura H."/>
            <person name="Mori M."/>
            <person name="Yoshida Y."/>
            <person name="Ohtoshi R."/>
            <person name="Malay A.D."/>
            <person name="Moran D.A.P."/>
            <person name="Tomita M."/>
            <person name="Numata K."/>
            <person name="Arakawa K."/>
        </authorList>
    </citation>
    <scope>NUCLEOTIDE SEQUENCE</scope>
</reference>
<dbReference type="Proteomes" id="UP000887013">
    <property type="component" value="Unassembled WGS sequence"/>
</dbReference>
<accession>A0A8X6PDY7</accession>
<evidence type="ECO:0000313" key="1">
    <source>
        <dbReference type="EMBL" id="GFT62988.1"/>
    </source>
</evidence>
<name>A0A8X6PDY7_NEPPI</name>
<comment type="caution">
    <text evidence="1">The sequence shown here is derived from an EMBL/GenBank/DDBJ whole genome shotgun (WGS) entry which is preliminary data.</text>
</comment>
<dbReference type="AlphaFoldDB" id="A0A8X6PDY7"/>
<protein>
    <submittedName>
        <fullName evidence="1">Uncharacterized protein</fullName>
    </submittedName>
</protein>
<proteinExistence type="predicted"/>
<sequence length="108" mass="12102">MTRIQTSCFSMILLSNNSDVHLRAASFTCLPTPPTNPSRRLHTYKWVRKMVCGDYDILLRLGDRLASSLDPRAVFDGSPTQNGVSWQSITFQVSLPPLIKNRRGGLPL</sequence>
<dbReference type="EMBL" id="BMAW01019364">
    <property type="protein sequence ID" value="GFT62988.1"/>
    <property type="molecule type" value="Genomic_DNA"/>
</dbReference>
<evidence type="ECO:0000313" key="2">
    <source>
        <dbReference type="Proteomes" id="UP000887013"/>
    </source>
</evidence>
<gene>
    <name evidence="1" type="ORF">NPIL_684971</name>
</gene>